<evidence type="ECO:0000256" key="6">
    <source>
        <dbReference type="ARBA" id="ARBA00022692"/>
    </source>
</evidence>
<evidence type="ECO:0000256" key="3">
    <source>
        <dbReference type="ARBA" id="ARBA00022475"/>
    </source>
</evidence>
<organism evidence="12 13">
    <name type="scientific">Paenibacillus validus</name>
    <dbReference type="NCBI Taxonomy" id="44253"/>
    <lineage>
        <taxon>Bacteria</taxon>
        <taxon>Bacillati</taxon>
        <taxon>Bacillota</taxon>
        <taxon>Bacilli</taxon>
        <taxon>Bacillales</taxon>
        <taxon>Paenibacillaceae</taxon>
        <taxon>Paenibacillus</taxon>
    </lineage>
</organism>
<dbReference type="EMBL" id="WNZX01000003">
    <property type="protein sequence ID" value="MUG70097.1"/>
    <property type="molecule type" value="Genomic_DNA"/>
</dbReference>
<keyword evidence="6 11" id="KW-0812">Transmembrane</keyword>
<accession>A0A7X2Z8B8</accession>
<reference evidence="12 13" key="1">
    <citation type="submission" date="2019-11" db="EMBL/GenBank/DDBJ databases">
        <title>Draft genome sequences of five Paenibacillus species of dairy origin.</title>
        <authorList>
            <person name="Olajide A.M."/>
            <person name="Chen S."/>
            <person name="Lapointe G."/>
        </authorList>
    </citation>
    <scope>NUCLEOTIDE SEQUENCE [LARGE SCALE GENOMIC DNA]</scope>
    <source>
        <strain evidence="12 13">2CS3</strain>
    </source>
</reference>
<dbReference type="Pfam" id="PF02653">
    <property type="entry name" value="BPD_transp_2"/>
    <property type="match status" value="1"/>
</dbReference>
<evidence type="ECO:0000256" key="1">
    <source>
        <dbReference type="ARBA" id="ARBA00004651"/>
    </source>
</evidence>
<comment type="subcellular location">
    <subcellularLocation>
        <location evidence="1">Cell membrane</location>
        <topology evidence="1">Multi-pass membrane protein</topology>
    </subcellularLocation>
</comment>
<feature type="transmembrane region" description="Helical" evidence="11">
    <location>
        <begin position="63"/>
        <end position="81"/>
    </location>
</feature>
<proteinExistence type="predicted"/>
<dbReference type="CDD" id="cd06579">
    <property type="entry name" value="TM_PBP1_transp_AraH_like"/>
    <property type="match status" value="1"/>
</dbReference>
<feature type="transmembrane region" description="Helical" evidence="11">
    <location>
        <begin position="88"/>
        <end position="107"/>
    </location>
</feature>
<keyword evidence="13" id="KW-1185">Reference proteome</keyword>
<evidence type="ECO:0000256" key="10">
    <source>
        <dbReference type="ARBA" id="ARBA00035686"/>
    </source>
</evidence>
<feature type="transmembrane region" description="Helical" evidence="11">
    <location>
        <begin position="33"/>
        <end position="57"/>
    </location>
</feature>
<gene>
    <name evidence="12" type="ORF">GNP93_05325</name>
</gene>
<evidence type="ECO:0000256" key="7">
    <source>
        <dbReference type="ARBA" id="ARBA00022989"/>
    </source>
</evidence>
<feature type="transmembrane region" description="Helical" evidence="11">
    <location>
        <begin position="244"/>
        <end position="262"/>
    </location>
</feature>
<evidence type="ECO:0000256" key="5">
    <source>
        <dbReference type="ARBA" id="ARBA00022597"/>
    </source>
</evidence>
<name>A0A7X2Z8B8_9BACL</name>
<dbReference type="PANTHER" id="PTHR32196:SF32">
    <property type="entry name" value="XYLOSE TRANSPORT SYSTEM PERMEASE PROTEIN XYLH"/>
    <property type="match status" value="1"/>
</dbReference>
<keyword evidence="7 11" id="KW-1133">Transmembrane helix</keyword>
<evidence type="ECO:0000313" key="13">
    <source>
        <dbReference type="Proteomes" id="UP000450917"/>
    </source>
</evidence>
<dbReference type="Proteomes" id="UP000450917">
    <property type="component" value="Unassembled WGS sequence"/>
</dbReference>
<evidence type="ECO:0000313" key="12">
    <source>
        <dbReference type="EMBL" id="MUG70097.1"/>
    </source>
</evidence>
<feature type="transmembrane region" description="Helical" evidence="11">
    <location>
        <begin position="220"/>
        <end position="238"/>
    </location>
</feature>
<keyword evidence="4" id="KW-0997">Cell inner membrane</keyword>
<feature type="transmembrane region" description="Helical" evidence="11">
    <location>
        <begin position="113"/>
        <end position="135"/>
    </location>
</feature>
<evidence type="ECO:0000256" key="11">
    <source>
        <dbReference type="SAM" id="Phobius"/>
    </source>
</evidence>
<dbReference type="PANTHER" id="PTHR32196">
    <property type="entry name" value="ABC TRANSPORTER PERMEASE PROTEIN YPHD-RELATED-RELATED"/>
    <property type="match status" value="1"/>
</dbReference>
<feature type="transmembrane region" description="Helical" evidence="11">
    <location>
        <begin position="179"/>
        <end position="199"/>
    </location>
</feature>
<feature type="transmembrane region" description="Helical" evidence="11">
    <location>
        <begin position="291"/>
        <end position="312"/>
    </location>
</feature>
<dbReference type="GO" id="GO:0022857">
    <property type="term" value="F:transmembrane transporter activity"/>
    <property type="evidence" value="ECO:0007669"/>
    <property type="project" value="InterPro"/>
</dbReference>
<keyword evidence="8 11" id="KW-0472">Membrane</keyword>
<protein>
    <recommendedName>
        <fullName evidence="10">Xylose transport system permease protein XylH</fullName>
    </recommendedName>
</protein>
<sequence>MQPEEVDEMEHKLAAAPGTPAGQLTKKIDIRSYAMIAGLIILWIIFSVLTDGTFLSARNISNLTVQMSVVSILATGMVLIIVTGNIDLSVGSLVGLVGGVAAALMAWEGWGTVPTLFAVLLLGVIVGGIQGFATVYLNIPSFIVTLGGMMVFKGILIGITKGISIAPMNPSYKVLGDQYVNSLFGLILTIMAIVLLVYFTLKKRGSRKKNGLELEPAGKLAARLILFTGLMVIFYLSMHSYKGYPIPVLIMLGLVLLFSFIAGSTKFGRYIYAIGGNMQAAKYSGIQVKKIVLLVFMLNGLVAAIAGIVLSARLNAGAPSSGNMMELDAIAAAVIGGTSLMGGRGKVVGAILGALIMASLDNGMSLLNMEAFWQYIVKGLILVLAVCFDVMTKNKSA</sequence>
<feature type="transmembrane region" description="Helical" evidence="11">
    <location>
        <begin position="372"/>
        <end position="391"/>
    </location>
</feature>
<evidence type="ECO:0000256" key="9">
    <source>
        <dbReference type="ARBA" id="ARBA00035611"/>
    </source>
</evidence>
<feature type="transmembrane region" description="Helical" evidence="11">
    <location>
        <begin position="142"/>
        <end position="159"/>
    </location>
</feature>
<comment type="caution">
    <text evidence="12">The sequence shown here is derived from an EMBL/GenBank/DDBJ whole genome shotgun (WGS) entry which is preliminary data.</text>
</comment>
<comment type="function">
    <text evidence="9">Part of the binding-protein-dependent transport system for D-xylose. Probably responsible for the translocation of the substrate across the membrane.</text>
</comment>
<evidence type="ECO:0000256" key="2">
    <source>
        <dbReference type="ARBA" id="ARBA00022448"/>
    </source>
</evidence>
<keyword evidence="5" id="KW-0762">Sugar transport</keyword>
<evidence type="ECO:0000256" key="8">
    <source>
        <dbReference type="ARBA" id="ARBA00023136"/>
    </source>
</evidence>
<dbReference type="InterPro" id="IPR001851">
    <property type="entry name" value="ABC_transp_permease"/>
</dbReference>
<keyword evidence="3" id="KW-1003">Cell membrane</keyword>
<keyword evidence="2" id="KW-0813">Transport</keyword>
<dbReference type="GO" id="GO:0005886">
    <property type="term" value="C:plasma membrane"/>
    <property type="evidence" value="ECO:0007669"/>
    <property type="project" value="UniProtKB-SubCell"/>
</dbReference>
<dbReference type="AlphaFoldDB" id="A0A7X2Z8B8"/>
<evidence type="ECO:0000256" key="4">
    <source>
        <dbReference type="ARBA" id="ARBA00022519"/>
    </source>
</evidence>